<reference evidence="1" key="2">
    <citation type="submission" date="2022-06" db="EMBL/GenBank/DDBJ databases">
        <authorList>
            <person name="Park Y.-J."/>
        </authorList>
    </citation>
    <scope>NUCLEOTIDE SEQUENCE</scope>
    <source>
        <strain evidence="1">TY</strain>
    </source>
</reference>
<dbReference type="Proteomes" id="UP001055732">
    <property type="component" value="Chromosome"/>
</dbReference>
<accession>A0A9E7SP50</accession>
<keyword evidence="2" id="KW-1185">Reference proteome</keyword>
<dbReference type="KEGG" id="tagg:NF865_09210"/>
<proteinExistence type="predicted"/>
<reference evidence="1" key="1">
    <citation type="journal article" date="1998" name="Int. J. Syst. Bacteriol. 48 Pt">
        <title>Thermococcus guaymasensis sp. nov. and Thermococcus aggregans sp. nov., two novel thermophilic archaea isolated from the Guaymas Basin hydrothermal vent site.</title>
        <authorList>
            <person name="Canganella F."/>
            <person name="Jones W.J."/>
            <person name="Gambacorta A."/>
            <person name="Antranikian G."/>
        </authorList>
    </citation>
    <scope>NUCLEOTIDE SEQUENCE</scope>
    <source>
        <strain evidence="1">TY</strain>
    </source>
</reference>
<organism evidence="1 2">
    <name type="scientific">Thermococcus aggregans</name>
    <dbReference type="NCBI Taxonomy" id="110163"/>
    <lineage>
        <taxon>Archaea</taxon>
        <taxon>Methanobacteriati</taxon>
        <taxon>Methanobacteriota</taxon>
        <taxon>Thermococci</taxon>
        <taxon>Thermococcales</taxon>
        <taxon>Thermococcaceae</taxon>
        <taxon>Thermococcus</taxon>
    </lineage>
</organism>
<dbReference type="AlphaFoldDB" id="A0A9E7SP50"/>
<evidence type="ECO:0000313" key="1">
    <source>
        <dbReference type="EMBL" id="USS40467.1"/>
    </source>
</evidence>
<dbReference type="RefSeq" id="WP_253304423.1">
    <property type="nucleotide sequence ID" value="NZ_CP099582.1"/>
</dbReference>
<sequence>MLARIVYYRRNSIPEEEIVVVSRVEKAFEIARKKLGREIMGFEVEII</sequence>
<protein>
    <submittedName>
        <fullName evidence="1">Uncharacterized protein</fullName>
    </submittedName>
</protein>
<name>A0A9E7SP50_THEAG</name>
<evidence type="ECO:0000313" key="2">
    <source>
        <dbReference type="Proteomes" id="UP001055732"/>
    </source>
</evidence>
<dbReference type="EMBL" id="CP099582">
    <property type="protein sequence ID" value="USS40467.1"/>
    <property type="molecule type" value="Genomic_DNA"/>
</dbReference>
<gene>
    <name evidence="1" type="ORF">NF865_09210</name>
</gene>